<evidence type="ECO:0000313" key="7">
    <source>
        <dbReference type="Proteomes" id="UP000199310"/>
    </source>
</evidence>
<dbReference type="AlphaFoldDB" id="A0A1I0S996"/>
<feature type="transmembrane region" description="Helical" evidence="5">
    <location>
        <begin position="84"/>
        <end position="103"/>
    </location>
</feature>
<comment type="subcellular location">
    <subcellularLocation>
        <location evidence="1">Membrane</location>
        <topology evidence="1">Multi-pass membrane protein</topology>
    </subcellularLocation>
</comment>
<dbReference type="GO" id="GO:0016020">
    <property type="term" value="C:membrane"/>
    <property type="evidence" value="ECO:0007669"/>
    <property type="project" value="UniProtKB-SubCell"/>
</dbReference>
<evidence type="ECO:0000256" key="2">
    <source>
        <dbReference type="ARBA" id="ARBA00022692"/>
    </source>
</evidence>
<dbReference type="EMBL" id="FOJG01000002">
    <property type="protein sequence ID" value="SEW52727.1"/>
    <property type="molecule type" value="Genomic_DNA"/>
</dbReference>
<sequence length="133" mass="14442">MTSQQKHSKLVLWALWAAQALLAAGFIWAAAMKLFLPVTKLSAMWPWTAQLPVPLVKGTGIIDLLGGTGILLPSLLRIQPRFTAFTAIGIIALMIAAGIFHIARGEASLIGVNIVFAIIATFIVWGRWIPRQN</sequence>
<feature type="transmembrane region" description="Helical" evidence="5">
    <location>
        <begin position="109"/>
        <end position="129"/>
    </location>
</feature>
<keyword evidence="3 5" id="KW-1133">Transmembrane helix</keyword>
<evidence type="ECO:0000256" key="4">
    <source>
        <dbReference type="ARBA" id="ARBA00023136"/>
    </source>
</evidence>
<reference evidence="7" key="1">
    <citation type="submission" date="2016-10" db="EMBL/GenBank/DDBJ databases">
        <authorList>
            <person name="Varghese N."/>
            <person name="Submissions S."/>
        </authorList>
    </citation>
    <scope>NUCLEOTIDE SEQUENCE [LARGE SCALE GENOMIC DNA]</scope>
    <source>
        <strain evidence="7">DSM 3695</strain>
    </source>
</reference>
<dbReference type="Pfam" id="PF13564">
    <property type="entry name" value="DoxX_2"/>
    <property type="match status" value="1"/>
</dbReference>
<protein>
    <submittedName>
        <fullName evidence="6">DoxX-like family protein</fullName>
    </submittedName>
</protein>
<dbReference type="Proteomes" id="UP000199310">
    <property type="component" value="Unassembled WGS sequence"/>
</dbReference>
<keyword evidence="4 5" id="KW-0472">Membrane</keyword>
<feature type="transmembrane region" description="Helical" evidence="5">
    <location>
        <begin position="53"/>
        <end position="72"/>
    </location>
</feature>
<name>A0A1I0S996_9BACT</name>
<gene>
    <name evidence="6" type="ORF">SAMN04488122_5063</name>
</gene>
<evidence type="ECO:0000313" key="6">
    <source>
        <dbReference type="EMBL" id="SEW52727.1"/>
    </source>
</evidence>
<accession>A0A1I0S996</accession>
<proteinExistence type="predicted"/>
<evidence type="ECO:0000256" key="5">
    <source>
        <dbReference type="SAM" id="Phobius"/>
    </source>
</evidence>
<dbReference type="RefSeq" id="WP_089899496.1">
    <property type="nucleotide sequence ID" value="NZ_FOJG01000002.1"/>
</dbReference>
<keyword evidence="2 5" id="KW-0812">Transmembrane</keyword>
<evidence type="ECO:0000256" key="3">
    <source>
        <dbReference type="ARBA" id="ARBA00022989"/>
    </source>
</evidence>
<evidence type="ECO:0000256" key="1">
    <source>
        <dbReference type="ARBA" id="ARBA00004141"/>
    </source>
</evidence>
<keyword evidence="7" id="KW-1185">Reference proteome</keyword>
<dbReference type="OrthoDB" id="3385086at2"/>
<dbReference type="InterPro" id="IPR032808">
    <property type="entry name" value="DoxX"/>
</dbReference>
<organism evidence="6 7">
    <name type="scientific">Chitinophaga arvensicola</name>
    <dbReference type="NCBI Taxonomy" id="29529"/>
    <lineage>
        <taxon>Bacteria</taxon>
        <taxon>Pseudomonadati</taxon>
        <taxon>Bacteroidota</taxon>
        <taxon>Chitinophagia</taxon>
        <taxon>Chitinophagales</taxon>
        <taxon>Chitinophagaceae</taxon>
        <taxon>Chitinophaga</taxon>
    </lineage>
</organism>
<dbReference type="STRING" id="29529.SAMN04488122_5063"/>